<keyword evidence="2" id="KW-0732">Signal</keyword>
<reference evidence="4" key="1">
    <citation type="journal article" date="2019" name="Sci. Rep.">
        <title>Draft genome of Tanacetum cinerariifolium, the natural source of mosquito coil.</title>
        <authorList>
            <person name="Yamashiro T."/>
            <person name="Shiraishi A."/>
            <person name="Satake H."/>
            <person name="Nakayama K."/>
        </authorList>
    </citation>
    <scope>NUCLEOTIDE SEQUENCE</scope>
</reference>
<feature type="region of interest" description="Disordered" evidence="1">
    <location>
        <begin position="215"/>
        <end position="245"/>
    </location>
</feature>
<dbReference type="EMBL" id="BKCJ010001120">
    <property type="protein sequence ID" value="GEU38997.1"/>
    <property type="molecule type" value="Genomic_DNA"/>
</dbReference>
<feature type="domain" description="Tf2-1-like SH3-like" evidence="3">
    <location>
        <begin position="664"/>
        <end position="728"/>
    </location>
</feature>
<feature type="chain" id="PRO_5026944093" evidence="2">
    <location>
        <begin position="28"/>
        <end position="767"/>
    </location>
</feature>
<dbReference type="AlphaFoldDB" id="A0A6L2JQZ5"/>
<dbReference type="Gene3D" id="3.10.10.10">
    <property type="entry name" value="HIV Type 1 Reverse Transcriptase, subunit A, domain 1"/>
    <property type="match status" value="1"/>
</dbReference>
<dbReference type="InterPro" id="IPR043128">
    <property type="entry name" value="Rev_trsase/Diguanyl_cyclase"/>
</dbReference>
<name>A0A6L2JQZ5_TANCI</name>
<dbReference type="Gene3D" id="3.30.70.270">
    <property type="match status" value="1"/>
</dbReference>
<feature type="signal peptide" evidence="2">
    <location>
        <begin position="1"/>
        <end position="27"/>
    </location>
</feature>
<evidence type="ECO:0000256" key="1">
    <source>
        <dbReference type="SAM" id="MobiDB-lite"/>
    </source>
</evidence>
<dbReference type="PANTHER" id="PTHR46148">
    <property type="entry name" value="CHROMO DOMAIN-CONTAINING PROTEIN"/>
    <property type="match status" value="1"/>
</dbReference>
<keyword evidence="4" id="KW-0695">RNA-directed DNA polymerase</keyword>
<gene>
    <name evidence="4" type="ORF">Tci_010975</name>
</gene>
<sequence length="767" mass="87250">MLKIGIKSLRLSWKTYLLLTTIQNVLGEEPILDQAPTALVRFTPQRIGGEIPDNNNGWLEEDLKEEPKEENEDMVNNEEDDAEVINPYEEVDPHNRPPPTSDEETNSATRDLLVGNSKVYVPGPVCCNLKSVHRGVKRLSKQMHERYMTEKKMAKKLRQDKLCMNGQEFDITALDLAVRGRIPNNLRFQEEPSIYTAPVPRADDPYVMVRDATIDTRGDKDVDTDAPWDTQPSEPHGSPPTIRAERERVRMEVARDGGPTGGPMAAPMARVCSFTGFMKCGPTQFHGTEGAVELVRWFEKMENTFEIKRFNELALLCSDDVPNEKKKVKLYIKGLPEIIKGETTSSRPATLNEAMCMAHALMEQKIQAKNERIVEGKEAKRAVYVRRKLIDEVETYKVKHMSSVMLSITKARTHLIDIKPVKLNLSYEVKLVDRKVVSTNSVLRGCTLNLLDRLFDIDFMPIELGLLPPRQVEFKIELISGAAPVVRVPYRLAPSELKELAPVLFVKKKDESFRMCIDYRELNKLTIKNRYPLLRIDDLFDQLQGGSHLKLVDTNNANESKAVLGFSWLLPKVNRVGIDTYLLSNSSIITAIMRASRLHHSRHSMGESVDRQSAGVKLGIANSLELIQETTIKIVQIKNRWLTARSRQKSYTDVRHKPMENEVGDMVMLKVSPWKGINCFGKCGKLSPWYIGPLEIIKRIGPVAYKLELPEKFHGIHNTLHVSNLKKCLANENLVISLEEIQLDKKLHFIEKPVEIMDREVKQLKQS</sequence>
<organism evidence="4">
    <name type="scientific">Tanacetum cinerariifolium</name>
    <name type="common">Dalmatian daisy</name>
    <name type="synonym">Chrysanthemum cinerariifolium</name>
    <dbReference type="NCBI Taxonomy" id="118510"/>
    <lineage>
        <taxon>Eukaryota</taxon>
        <taxon>Viridiplantae</taxon>
        <taxon>Streptophyta</taxon>
        <taxon>Embryophyta</taxon>
        <taxon>Tracheophyta</taxon>
        <taxon>Spermatophyta</taxon>
        <taxon>Magnoliopsida</taxon>
        <taxon>eudicotyledons</taxon>
        <taxon>Gunneridae</taxon>
        <taxon>Pentapetalae</taxon>
        <taxon>asterids</taxon>
        <taxon>campanulids</taxon>
        <taxon>Asterales</taxon>
        <taxon>Asteraceae</taxon>
        <taxon>Asteroideae</taxon>
        <taxon>Anthemideae</taxon>
        <taxon>Anthemidinae</taxon>
        <taxon>Tanacetum</taxon>
    </lineage>
</organism>
<keyword evidence="4" id="KW-0808">Transferase</keyword>
<evidence type="ECO:0000259" key="3">
    <source>
        <dbReference type="Pfam" id="PF24626"/>
    </source>
</evidence>
<keyword evidence="4" id="KW-0548">Nucleotidyltransferase</keyword>
<evidence type="ECO:0000313" key="4">
    <source>
        <dbReference type="EMBL" id="GEU38997.1"/>
    </source>
</evidence>
<accession>A0A6L2JQZ5</accession>
<dbReference type="PANTHER" id="PTHR46148:SF59">
    <property type="entry name" value="NUCLEOTIDYLTRANSFERASE, RIBONUCLEASE H"/>
    <property type="match status" value="1"/>
</dbReference>
<proteinExistence type="predicted"/>
<dbReference type="SUPFAM" id="SSF56672">
    <property type="entry name" value="DNA/RNA polymerases"/>
    <property type="match status" value="1"/>
</dbReference>
<evidence type="ECO:0000256" key="2">
    <source>
        <dbReference type="SAM" id="SignalP"/>
    </source>
</evidence>
<dbReference type="InterPro" id="IPR056924">
    <property type="entry name" value="SH3_Tf2-1"/>
</dbReference>
<dbReference type="GO" id="GO:0003964">
    <property type="term" value="F:RNA-directed DNA polymerase activity"/>
    <property type="evidence" value="ECO:0007669"/>
    <property type="project" value="UniProtKB-KW"/>
</dbReference>
<comment type="caution">
    <text evidence="4">The sequence shown here is derived from an EMBL/GenBank/DDBJ whole genome shotgun (WGS) entry which is preliminary data.</text>
</comment>
<protein>
    <submittedName>
        <fullName evidence="4">Putative reverse transcriptase domain-containing protein</fullName>
    </submittedName>
</protein>
<dbReference type="InterPro" id="IPR043502">
    <property type="entry name" value="DNA/RNA_pol_sf"/>
</dbReference>
<dbReference type="Pfam" id="PF24626">
    <property type="entry name" value="SH3_Tf2-1"/>
    <property type="match status" value="1"/>
</dbReference>